<proteinExistence type="predicted"/>
<name>A0ABT4YSZ6_9VIBR</name>
<accession>A0ABT4YSZ6</accession>
<protein>
    <recommendedName>
        <fullName evidence="4">AlpA family phage regulatory protein</fullName>
    </recommendedName>
</protein>
<organism evidence="2 3">
    <name type="scientific">Vibrio algarum</name>
    <dbReference type="NCBI Taxonomy" id="3020714"/>
    <lineage>
        <taxon>Bacteria</taxon>
        <taxon>Pseudomonadati</taxon>
        <taxon>Pseudomonadota</taxon>
        <taxon>Gammaproteobacteria</taxon>
        <taxon>Vibrionales</taxon>
        <taxon>Vibrionaceae</taxon>
        <taxon>Vibrio</taxon>
    </lineage>
</organism>
<gene>
    <name evidence="2" type="ORF">PGX00_13865</name>
</gene>
<evidence type="ECO:0008006" key="4">
    <source>
        <dbReference type="Google" id="ProtNLM"/>
    </source>
</evidence>
<keyword evidence="3" id="KW-1185">Reference proteome</keyword>
<dbReference type="EMBL" id="JAQLOI010000001">
    <property type="protein sequence ID" value="MDB1124672.1"/>
    <property type="molecule type" value="Genomic_DNA"/>
</dbReference>
<dbReference type="Proteomes" id="UP001210678">
    <property type="component" value="Unassembled WGS sequence"/>
</dbReference>
<dbReference type="InterPro" id="IPR009061">
    <property type="entry name" value="DNA-bd_dom_put_sf"/>
</dbReference>
<evidence type="ECO:0000313" key="2">
    <source>
        <dbReference type="EMBL" id="MDB1124672.1"/>
    </source>
</evidence>
<comment type="caution">
    <text evidence="2">The sequence shown here is derived from an EMBL/GenBank/DDBJ whole genome shotgun (WGS) entry which is preliminary data.</text>
</comment>
<dbReference type="RefSeq" id="WP_272137407.1">
    <property type="nucleotide sequence ID" value="NZ_JAQLOI010000001.1"/>
</dbReference>
<sequence>MPTDNNLKSRGGNAPLSCKSCPNKLRPSKQLQPMDFFLAKNPPSDLITFKEMSKIVNRSVRTIKEWAKDDDFPSAIKHRGRTIGFSRFHYEQWLVRKLDS</sequence>
<feature type="region of interest" description="Disordered" evidence="1">
    <location>
        <begin position="1"/>
        <end position="26"/>
    </location>
</feature>
<evidence type="ECO:0000256" key="1">
    <source>
        <dbReference type="SAM" id="MobiDB-lite"/>
    </source>
</evidence>
<evidence type="ECO:0000313" key="3">
    <source>
        <dbReference type="Proteomes" id="UP001210678"/>
    </source>
</evidence>
<dbReference type="SUPFAM" id="SSF46955">
    <property type="entry name" value="Putative DNA-binding domain"/>
    <property type="match status" value="1"/>
</dbReference>
<reference evidence="2 3" key="1">
    <citation type="submission" date="2023-01" db="EMBL/GenBank/DDBJ databases">
        <title>Vibrio sp. KJ40-1 sp.nov, isolated from marine algae.</title>
        <authorList>
            <person name="Butt M."/>
            <person name="Kim J.M.J."/>
            <person name="Jeon C.O.C."/>
        </authorList>
    </citation>
    <scope>NUCLEOTIDE SEQUENCE [LARGE SCALE GENOMIC DNA]</scope>
    <source>
        <strain evidence="2 3">KJ40-1</strain>
    </source>
</reference>